<evidence type="ECO:0000256" key="5">
    <source>
        <dbReference type="ARBA" id="ARBA00022741"/>
    </source>
</evidence>
<reference evidence="13" key="1">
    <citation type="submission" date="2016-09" db="EMBL/GenBank/DDBJ databases">
        <authorList>
            <person name="Guldener U."/>
        </authorList>
    </citation>
    <scope>NUCLEOTIDE SEQUENCE [LARGE SCALE GENOMIC DNA]</scope>
    <source>
        <strain evidence="13">V64-1</strain>
    </source>
</reference>
<dbReference type="InterPro" id="IPR036640">
    <property type="entry name" value="ABC1_TM_sf"/>
</dbReference>
<protein>
    <submittedName>
        <fullName evidence="12">Related to multidrug resistance protein</fullName>
    </submittedName>
</protein>
<comment type="subcellular location">
    <subcellularLocation>
        <location evidence="1">Cell membrane</location>
        <topology evidence="1">Multi-pass membrane protein</topology>
    </subcellularLocation>
</comment>
<dbReference type="InterPro" id="IPR027417">
    <property type="entry name" value="P-loop_NTPase"/>
</dbReference>
<dbReference type="PROSITE" id="PS00211">
    <property type="entry name" value="ABC_TRANSPORTER_1"/>
    <property type="match status" value="1"/>
</dbReference>
<feature type="transmembrane region" description="Helical" evidence="9">
    <location>
        <begin position="378"/>
        <end position="399"/>
    </location>
</feature>
<dbReference type="VEuPathDB" id="FungiDB:FOIG_09516"/>
<dbReference type="GO" id="GO:0140359">
    <property type="term" value="F:ABC-type transporter activity"/>
    <property type="evidence" value="ECO:0007669"/>
    <property type="project" value="InterPro"/>
</dbReference>
<dbReference type="InterPro" id="IPR050173">
    <property type="entry name" value="ABC_transporter_C-like"/>
</dbReference>
<evidence type="ECO:0000256" key="9">
    <source>
        <dbReference type="SAM" id="Phobius"/>
    </source>
</evidence>
<dbReference type="Pfam" id="PF00664">
    <property type="entry name" value="ABC_membrane"/>
    <property type="match status" value="1"/>
</dbReference>
<dbReference type="InterPro" id="IPR017871">
    <property type="entry name" value="ABC_transporter-like_CS"/>
</dbReference>
<feature type="domain" description="ABC transmembrane type-1" evidence="11">
    <location>
        <begin position="774"/>
        <end position="953"/>
    </location>
</feature>
<feature type="transmembrane region" description="Helical" evidence="9">
    <location>
        <begin position="895"/>
        <end position="919"/>
    </location>
</feature>
<dbReference type="Pfam" id="PF00005">
    <property type="entry name" value="ABC_tran"/>
    <property type="match status" value="2"/>
</dbReference>
<evidence type="ECO:0000256" key="7">
    <source>
        <dbReference type="ARBA" id="ARBA00022989"/>
    </source>
</evidence>
<dbReference type="PANTHER" id="PTHR24223:SF345">
    <property type="entry name" value="ABC MULTIDRUG TRANSPORTER (EUROFUNG)"/>
    <property type="match status" value="1"/>
</dbReference>
<feature type="transmembrane region" description="Helical" evidence="9">
    <location>
        <begin position="754"/>
        <end position="775"/>
    </location>
</feature>
<dbReference type="GO" id="GO:0005886">
    <property type="term" value="C:plasma membrane"/>
    <property type="evidence" value="ECO:0007669"/>
    <property type="project" value="UniProtKB-SubCell"/>
</dbReference>
<dbReference type="EMBL" id="FMJY01000001">
    <property type="protein sequence ID" value="SCO78296.1"/>
    <property type="molecule type" value="Genomic_DNA"/>
</dbReference>
<feature type="transmembrane region" description="Helical" evidence="9">
    <location>
        <begin position="931"/>
        <end position="952"/>
    </location>
</feature>
<dbReference type="PROSITE" id="PS50929">
    <property type="entry name" value="ABC_TM1F"/>
    <property type="match status" value="1"/>
</dbReference>
<organism evidence="12 13">
    <name type="scientific">Fusarium oxysporum</name>
    <name type="common">Fusarium vascular wilt</name>
    <dbReference type="NCBI Taxonomy" id="5507"/>
    <lineage>
        <taxon>Eukaryota</taxon>
        <taxon>Fungi</taxon>
        <taxon>Dikarya</taxon>
        <taxon>Ascomycota</taxon>
        <taxon>Pezizomycotina</taxon>
        <taxon>Sordariomycetes</taxon>
        <taxon>Hypocreomycetidae</taxon>
        <taxon>Hypocreales</taxon>
        <taxon>Nectriaceae</taxon>
        <taxon>Fusarium</taxon>
        <taxon>Fusarium oxysporum species complex</taxon>
    </lineage>
</organism>
<evidence type="ECO:0000259" key="11">
    <source>
        <dbReference type="PROSITE" id="PS50929"/>
    </source>
</evidence>
<dbReference type="InterPro" id="IPR003593">
    <property type="entry name" value="AAA+_ATPase"/>
</dbReference>
<dbReference type="InterPro" id="IPR011527">
    <property type="entry name" value="ABC1_TM_dom"/>
</dbReference>
<dbReference type="VEuPathDB" id="FungiDB:FOZG_10522"/>
<evidence type="ECO:0000256" key="8">
    <source>
        <dbReference type="ARBA" id="ARBA00023136"/>
    </source>
</evidence>
<dbReference type="GO" id="GO:0005524">
    <property type="term" value="F:ATP binding"/>
    <property type="evidence" value="ECO:0007669"/>
    <property type="project" value="UniProtKB-KW"/>
</dbReference>
<dbReference type="Proteomes" id="UP000219369">
    <property type="component" value="Unassembled WGS sequence"/>
</dbReference>
<dbReference type="OrthoDB" id="4139357at2759"/>
<keyword evidence="5" id="KW-0547">Nucleotide-binding</keyword>
<dbReference type="SMART" id="SM00382">
    <property type="entry name" value="AAA"/>
    <property type="match status" value="2"/>
</dbReference>
<dbReference type="VEuPathDB" id="FungiDB:FOC1_g10006747"/>
<keyword evidence="7 9" id="KW-1133">Transmembrane helix</keyword>
<dbReference type="VEuPathDB" id="FungiDB:FOXG_18911"/>
<evidence type="ECO:0000256" key="1">
    <source>
        <dbReference type="ARBA" id="ARBA00004651"/>
    </source>
</evidence>
<evidence type="ECO:0000256" key="4">
    <source>
        <dbReference type="ARBA" id="ARBA00022692"/>
    </source>
</evidence>
<keyword evidence="2" id="KW-0813">Transport</keyword>
<feature type="domain" description="ABC transporter" evidence="10">
    <location>
        <begin position="441"/>
        <end position="668"/>
    </location>
</feature>
<dbReference type="CDD" id="cd18580">
    <property type="entry name" value="ABC_6TM_ABCC_D2"/>
    <property type="match status" value="1"/>
</dbReference>
<feature type="transmembrane region" description="Helical" evidence="9">
    <location>
        <begin position="813"/>
        <end position="832"/>
    </location>
</feature>
<feature type="transmembrane region" description="Helical" evidence="9">
    <location>
        <begin position="236"/>
        <end position="256"/>
    </location>
</feature>
<evidence type="ECO:0000256" key="3">
    <source>
        <dbReference type="ARBA" id="ARBA00022475"/>
    </source>
</evidence>
<dbReference type="Gene3D" id="3.40.50.300">
    <property type="entry name" value="P-loop containing nucleotide triphosphate hydrolases"/>
    <property type="match status" value="2"/>
</dbReference>
<dbReference type="Gene3D" id="1.20.1560.10">
    <property type="entry name" value="ABC transporter type 1, transmembrane domain"/>
    <property type="match status" value="2"/>
</dbReference>
<feature type="domain" description="ABC transporter" evidence="10">
    <location>
        <begin position="993"/>
        <end position="1243"/>
    </location>
</feature>
<proteinExistence type="predicted"/>
<keyword evidence="8 9" id="KW-0472">Membrane</keyword>
<keyword evidence="4 9" id="KW-0812">Transmembrane</keyword>
<keyword evidence="3" id="KW-1003">Cell membrane</keyword>
<dbReference type="PANTHER" id="PTHR24223">
    <property type="entry name" value="ATP-BINDING CASSETTE SUB-FAMILY C"/>
    <property type="match status" value="1"/>
</dbReference>
<sequence>MTLTLHTFQTTVGLLLVISTSSLVTNIPPKEGHQFTASIASFTTTTLLGPLLYMEHMRSVRPADLAVIFLLVSLACDAANAFQGVLDTWILPATQLALKLLLVATESRSKQGLLKSPYDSQAPEQLAGILSRTFFWWINPILALGNRIMLSGDDLPLIDDQLSSKQLRHRGLKAWDKRTRPVTKITLPICLAKSMLSHFFAPLIPRLCLIFFRYAQPALISSTVHMLGSRSDGSRHMLIIKAAAVYFGLAVFETVYHHRLNRLSIMMKGTLVGLINNAALRQSSSSYNDGIALTLISTDTESVMRFAMMKMLGLSRNTEVLLQKLRAQELEMAKKVRWMMVAYNASANALGIFSPILTFVIFVMYANLRGSTLDAETAFTTTALLGLVTHPANMIMTIVPRAIGSLAAFGRIKDYLVQPSRADPRRLLQSNIKDEVSSLAIRFEAVTFQSRSSSRAVLENVNLAVNKGSITICAGAVGSGKTVLAQCILGEIPASSGTISVSSKRIAYCEQSPWLPSGTLKDAVCGFRKFEPGWYRHVVKLCCLDDDILTMPLGDNTLIGSQGLKLSGGQRQRLALARAIYARCEIVLLDDSFSALDHKTERQVVSNLVGTQGHFRKTGTTVILIANSSKHFDLADSLIVLEKGRITYQGSPNEINVEAAHLRQTHVNAAVAEANPDLVETNKIIQSQALEVTEAMADLGRSTGDFSLYGYYLRAVYPRNFFLLLTCTASYSFFVTFPQYWLQKWTESPDSQTQFYIGGYLILSLLAWAATNGFSEDMQLVDKSLPPAILSLSNQVFKLLVQATLLFSAQKLLTATLPICVLVVYVVQRVYLRTSRQLRLLQLESQSAVYSSFLESIEGVVSIRSFGWVKQAENSNMACLDKSQKPAYILLCLQLWLNIVLDLVIAAMAVILITLAVFLEGRTTAGQIGMSLNIVLVANSTLLALVTSWTNLEISLGAISRLKTLEADVEGEEQPSLGTIVPDTWPSRGAVEVRELTVFYDESHAPALKDINLSVAPGQHLVVCGRTGSGKSTLLLALLRLLNTQSGSIEVDGINLSQVSLSAIRDQCFITVTQDLFLLAQASLRFNLDPSESLPDIVIMKALERTGLGRHFDNNQQEKLVDILDEPLSSLPHMSTGQTQLFALTRAVLRVEYSSATRVKPILLLDEATSSVDGLTESVMRDVIKEIFTDNGHTVIEITHRLSGFEDIARGGDSREVKVVLLSQGGIQRQGRMEDMLDFGKRP</sequence>
<dbReference type="PROSITE" id="PS50893">
    <property type="entry name" value="ABC_TRANSPORTER_2"/>
    <property type="match status" value="2"/>
</dbReference>
<evidence type="ECO:0000256" key="6">
    <source>
        <dbReference type="ARBA" id="ARBA00022840"/>
    </source>
</evidence>
<dbReference type="SUPFAM" id="SSF90123">
    <property type="entry name" value="ABC transporter transmembrane region"/>
    <property type="match status" value="1"/>
</dbReference>
<evidence type="ECO:0000256" key="2">
    <source>
        <dbReference type="ARBA" id="ARBA00022448"/>
    </source>
</evidence>
<accession>A0A2H3SPA3</accession>
<gene>
    <name evidence="12" type="ORF">FRV6_02509</name>
</gene>
<name>A0A2H3SPA3_FUSOX</name>
<dbReference type="InterPro" id="IPR003439">
    <property type="entry name" value="ABC_transporter-like_ATP-bd"/>
</dbReference>
<evidence type="ECO:0000259" key="10">
    <source>
        <dbReference type="PROSITE" id="PS50893"/>
    </source>
</evidence>
<evidence type="ECO:0000313" key="12">
    <source>
        <dbReference type="EMBL" id="SCO78296.1"/>
    </source>
</evidence>
<dbReference type="VEuPathDB" id="FungiDB:FOMG_06128"/>
<dbReference type="SUPFAM" id="SSF52540">
    <property type="entry name" value="P-loop containing nucleoside triphosphate hydrolases"/>
    <property type="match status" value="2"/>
</dbReference>
<dbReference type="InterPro" id="IPR044726">
    <property type="entry name" value="ABCC_6TM_D2"/>
</dbReference>
<feature type="transmembrane region" description="Helical" evidence="9">
    <location>
        <begin position="721"/>
        <end position="742"/>
    </location>
</feature>
<evidence type="ECO:0000313" key="13">
    <source>
        <dbReference type="Proteomes" id="UP000219369"/>
    </source>
</evidence>
<keyword evidence="6" id="KW-0067">ATP-binding</keyword>
<dbReference type="GO" id="GO:0016887">
    <property type="term" value="F:ATP hydrolysis activity"/>
    <property type="evidence" value="ECO:0007669"/>
    <property type="project" value="InterPro"/>
</dbReference>
<dbReference type="VEuPathDB" id="FungiDB:HZS61_003423"/>
<feature type="transmembrane region" description="Helical" evidence="9">
    <location>
        <begin position="341"/>
        <end position="366"/>
    </location>
</feature>
<dbReference type="AlphaFoldDB" id="A0A2H3SPA3"/>
<dbReference type="VEuPathDB" id="FungiDB:FOC4_g10013190"/>